<evidence type="ECO:0000313" key="3">
    <source>
        <dbReference type="Proteomes" id="UP000179920"/>
    </source>
</evidence>
<evidence type="ECO:0000256" key="1">
    <source>
        <dbReference type="SAM" id="MobiDB-lite"/>
    </source>
</evidence>
<sequence length="241" mass="26723">MSSLPPSHPPSSSSSKAQLSDLKAQLSELEIQIDNLLPPSLDDNQIVSTSSPLALDVSALLHGRLTSRFERTQWPLDRIRKFLDSFFKSHPYLHHRHPQSEQVAAPTTPVKPTSALPQQALNNTPRTAKATGHLAQLGRVDGWNSLTSKHESVCKTYGADGFCDDDGLSALSKRLIQHKSQLCAVIPELNNIFSANIDLVYKRKATKWIAIAMMLRATKYKAMRSIYIYLPMTSVCVCGMK</sequence>
<proteinExistence type="predicted"/>
<accession>A0A1K0HHQ8</accession>
<feature type="region of interest" description="Disordered" evidence="1">
    <location>
        <begin position="1"/>
        <end position="21"/>
    </location>
</feature>
<dbReference type="Proteomes" id="UP000179920">
    <property type="component" value="Chromosome XIII"/>
</dbReference>
<protein>
    <submittedName>
        <fullName evidence="2">Uncharacterized protein</fullName>
    </submittedName>
</protein>
<feature type="region of interest" description="Disordered" evidence="1">
    <location>
        <begin position="97"/>
        <end position="119"/>
    </location>
</feature>
<evidence type="ECO:0000313" key="2">
    <source>
        <dbReference type="EMBL" id="SAM84267.1"/>
    </source>
</evidence>
<organism evidence="2 3">
    <name type="scientific">Ustilago bromivora</name>
    <dbReference type="NCBI Taxonomy" id="307758"/>
    <lineage>
        <taxon>Eukaryota</taxon>
        <taxon>Fungi</taxon>
        <taxon>Dikarya</taxon>
        <taxon>Basidiomycota</taxon>
        <taxon>Ustilaginomycotina</taxon>
        <taxon>Ustilaginomycetes</taxon>
        <taxon>Ustilaginales</taxon>
        <taxon>Ustilaginaceae</taxon>
        <taxon>Ustilago</taxon>
    </lineage>
</organism>
<dbReference type="AlphaFoldDB" id="A0A1K0HHQ8"/>
<gene>
    <name evidence="2" type="ORF">UBRO_14743</name>
</gene>
<name>A0A1K0HHQ8_9BASI</name>
<feature type="compositionally biased region" description="Low complexity" evidence="1">
    <location>
        <begin position="1"/>
        <end position="15"/>
    </location>
</feature>
<reference evidence="3" key="1">
    <citation type="submission" date="2016-04" db="EMBL/GenBank/DDBJ databases">
        <authorList>
            <person name="Guldener U."/>
            <person name="Guldener U."/>
        </authorList>
    </citation>
    <scope>NUCLEOTIDE SEQUENCE [LARGE SCALE GENOMIC DNA]</scope>
    <source>
        <strain evidence="3">UB2112</strain>
    </source>
</reference>
<dbReference type="OrthoDB" id="10518897at2759"/>
<dbReference type="EMBL" id="LT558129">
    <property type="protein sequence ID" value="SAM84267.1"/>
    <property type="molecule type" value="Genomic_DNA"/>
</dbReference>